<feature type="coiled-coil region" evidence="1">
    <location>
        <begin position="92"/>
        <end position="119"/>
    </location>
</feature>
<evidence type="ECO:0000256" key="1">
    <source>
        <dbReference type="SAM" id="Coils"/>
    </source>
</evidence>
<dbReference type="Proteomes" id="UP000271125">
    <property type="component" value="Unassembled WGS sequence"/>
</dbReference>
<gene>
    <name evidence="2" type="ORF">DRP43_04155</name>
</gene>
<organism evidence="2 3">
    <name type="scientific">candidate division TA06 bacterium</name>
    <dbReference type="NCBI Taxonomy" id="2250710"/>
    <lineage>
        <taxon>Bacteria</taxon>
        <taxon>Bacteria division TA06</taxon>
    </lineage>
</organism>
<proteinExistence type="predicted"/>
<protein>
    <recommendedName>
        <fullName evidence="4">DUF5320 domain-containing protein</fullName>
    </recommendedName>
</protein>
<evidence type="ECO:0000313" key="3">
    <source>
        <dbReference type="Proteomes" id="UP000271125"/>
    </source>
</evidence>
<comment type="caution">
    <text evidence="2">The sequence shown here is derived from an EMBL/GenBank/DDBJ whole genome shotgun (WGS) entry which is preliminary data.</text>
</comment>
<name>A0A660SI02_UNCT6</name>
<evidence type="ECO:0000313" key="2">
    <source>
        <dbReference type="EMBL" id="RKX69651.1"/>
    </source>
</evidence>
<keyword evidence="1" id="KW-0175">Coiled coil</keyword>
<dbReference type="InterPro" id="IPR035205">
    <property type="entry name" value="DUF5320"/>
</dbReference>
<sequence length="121" mass="13548">MPYGDRTGPEGFGPRTGRGMGYCSGYNQPGYASGGYGRGRGFGRGGGFGRGFGRWFGRSVGRWFGAREPGFNYPSYDYPEQSRNPVTAEDEKTYLENEMNMLKKEMDAIDKRLKELSTKKK</sequence>
<dbReference type="EMBL" id="QNBD01000177">
    <property type="protein sequence ID" value="RKX69651.1"/>
    <property type="molecule type" value="Genomic_DNA"/>
</dbReference>
<evidence type="ECO:0008006" key="4">
    <source>
        <dbReference type="Google" id="ProtNLM"/>
    </source>
</evidence>
<dbReference type="AlphaFoldDB" id="A0A660SI02"/>
<reference evidence="2 3" key="1">
    <citation type="submission" date="2018-06" db="EMBL/GenBank/DDBJ databases">
        <title>Extensive metabolic versatility and redundancy in microbially diverse, dynamic hydrothermal sediments.</title>
        <authorList>
            <person name="Dombrowski N."/>
            <person name="Teske A."/>
            <person name="Baker B.J."/>
        </authorList>
    </citation>
    <scope>NUCLEOTIDE SEQUENCE [LARGE SCALE GENOMIC DNA]</scope>
    <source>
        <strain evidence="2">B10_G13</strain>
    </source>
</reference>
<accession>A0A660SI02</accession>
<dbReference type="Pfam" id="PF17253">
    <property type="entry name" value="DUF5320"/>
    <property type="match status" value="1"/>
</dbReference>